<dbReference type="OrthoDB" id="9769590at2"/>
<dbReference type="Proteomes" id="UP000184404">
    <property type="component" value="Unassembled WGS sequence"/>
</dbReference>
<dbReference type="GO" id="GO:0005886">
    <property type="term" value="C:plasma membrane"/>
    <property type="evidence" value="ECO:0007669"/>
    <property type="project" value="TreeGrafter"/>
</dbReference>
<keyword evidence="1" id="KW-0812">Transmembrane</keyword>
<evidence type="ECO:0000313" key="3">
    <source>
        <dbReference type="Proteomes" id="UP000184404"/>
    </source>
</evidence>
<reference evidence="2 3" key="1">
    <citation type="submission" date="2016-11" db="EMBL/GenBank/DDBJ databases">
        <authorList>
            <person name="Jaros S."/>
            <person name="Januszkiewicz K."/>
            <person name="Wedrychowicz H."/>
        </authorList>
    </citation>
    <scope>NUCLEOTIDE SEQUENCE [LARGE SCALE GENOMIC DNA]</scope>
    <source>
        <strain evidence="2 3">DSM 10502</strain>
    </source>
</reference>
<proteinExistence type="predicted"/>
<feature type="transmembrane region" description="Helical" evidence="1">
    <location>
        <begin position="35"/>
        <end position="56"/>
    </location>
</feature>
<accession>A0A1M4TRE5</accession>
<keyword evidence="1" id="KW-0472">Membrane</keyword>
<sequence length="412" mass="46573">MQTSYKATGVLAACAAGAAVTSVLGNGSFWGGMLQHGFIAAAIGGLADWFAVTAIFRKPFGFISYRTEILVRNRPRIMQALTDFISKDLLSKENIMDTLRKQDFAEMLAAYLTQRGGRERIWKLVREFAECSSKRAELLKMVHPMEAMLKRELDGLDVEGFLRESLEVLKNEVLIERIAASFVPLLRETFTDESVQQEILTHIHLIKERYEEGAGSRSTVFEMANLTDEKLLDFLNSYAIDWLNTLEHGEGEARDRVIYLIGQMVSSALDNKTLFDNVRRKFHEKVDDLDFAGQAEGLVNSLAEDKFAEVLDALREFMDGWIDRLLNDREFRNTVNSWFLSMIEKGLAEKHMLISQMIEEQLSKLSDEELVEMAESRVADDLQMIRINGSLVGAFVGMGLYLLGQAVERVCG</sequence>
<protein>
    <submittedName>
        <fullName evidence="2">Uncharacterized membrane-anchored protein YjiN, DUF445 family</fullName>
    </submittedName>
</protein>
<dbReference type="PANTHER" id="PTHR38442:SF1">
    <property type="entry name" value="INNER MEMBRANE PROTEIN"/>
    <property type="match status" value="1"/>
</dbReference>
<dbReference type="RefSeq" id="WP_072934652.1">
    <property type="nucleotide sequence ID" value="NZ_FQUG01000002.1"/>
</dbReference>
<dbReference type="EMBL" id="FQUG01000002">
    <property type="protein sequence ID" value="SHE46978.1"/>
    <property type="molecule type" value="Genomic_DNA"/>
</dbReference>
<dbReference type="STRING" id="1123243.SAMN02745190_00571"/>
<keyword evidence="3" id="KW-1185">Reference proteome</keyword>
<organism evidence="2 3">
    <name type="scientific">Schwartzia succinivorans DSM 10502</name>
    <dbReference type="NCBI Taxonomy" id="1123243"/>
    <lineage>
        <taxon>Bacteria</taxon>
        <taxon>Bacillati</taxon>
        <taxon>Bacillota</taxon>
        <taxon>Negativicutes</taxon>
        <taxon>Selenomonadales</taxon>
        <taxon>Selenomonadaceae</taxon>
        <taxon>Schwartzia</taxon>
    </lineage>
</organism>
<gene>
    <name evidence="2" type="ORF">SAMN02745190_00571</name>
</gene>
<dbReference type="AlphaFoldDB" id="A0A1M4TRE5"/>
<dbReference type="PANTHER" id="PTHR38442">
    <property type="entry name" value="INNER MEMBRANE PROTEIN-RELATED"/>
    <property type="match status" value="1"/>
</dbReference>
<name>A0A1M4TRE5_9FIRM</name>
<dbReference type="InterPro" id="IPR007383">
    <property type="entry name" value="DUF445"/>
</dbReference>
<keyword evidence="1" id="KW-1133">Transmembrane helix</keyword>
<evidence type="ECO:0000256" key="1">
    <source>
        <dbReference type="SAM" id="Phobius"/>
    </source>
</evidence>
<evidence type="ECO:0000313" key="2">
    <source>
        <dbReference type="EMBL" id="SHE46978.1"/>
    </source>
</evidence>
<dbReference type="Pfam" id="PF04286">
    <property type="entry name" value="DUF445"/>
    <property type="match status" value="1"/>
</dbReference>